<dbReference type="PANTHER" id="PTHR11741">
    <property type="entry name" value="ELONGATION FACTOR TS"/>
    <property type="match status" value="1"/>
</dbReference>
<evidence type="ECO:0000313" key="10">
    <source>
        <dbReference type="Proteomes" id="UP000541425"/>
    </source>
</evidence>
<dbReference type="RefSeq" id="WP_183697780.1">
    <property type="nucleotide sequence ID" value="NZ_JACICA010000012.1"/>
</dbReference>
<dbReference type="InterPro" id="IPR018101">
    <property type="entry name" value="Transl_elong_Ts_CS"/>
</dbReference>
<feature type="domain" description="Translation elongation factor EFTs/EF1B dimerisation" evidence="8">
    <location>
        <begin position="70"/>
        <end position="330"/>
    </location>
</feature>
<dbReference type="Gene3D" id="3.30.479.20">
    <property type="entry name" value="Elongation factor Ts, dimerisation domain"/>
    <property type="match status" value="2"/>
</dbReference>
<dbReference type="CDD" id="cd14275">
    <property type="entry name" value="UBA_EF-Ts"/>
    <property type="match status" value="1"/>
</dbReference>
<dbReference type="Proteomes" id="UP000541425">
    <property type="component" value="Unassembled WGS sequence"/>
</dbReference>
<evidence type="ECO:0000256" key="3">
    <source>
        <dbReference type="ARBA" id="ARBA00022768"/>
    </source>
</evidence>
<organism evidence="9 10">
    <name type="scientific">Alloprevotella rava</name>
    <dbReference type="NCBI Taxonomy" id="671218"/>
    <lineage>
        <taxon>Bacteria</taxon>
        <taxon>Pseudomonadati</taxon>
        <taxon>Bacteroidota</taxon>
        <taxon>Bacteroidia</taxon>
        <taxon>Bacteroidales</taxon>
        <taxon>Prevotellaceae</taxon>
        <taxon>Alloprevotella</taxon>
    </lineage>
</organism>
<dbReference type="GO" id="GO:0005737">
    <property type="term" value="C:cytoplasm"/>
    <property type="evidence" value="ECO:0007669"/>
    <property type="project" value="UniProtKB-SubCell"/>
</dbReference>
<dbReference type="PROSITE" id="PS01126">
    <property type="entry name" value="EF_TS_1"/>
    <property type="match status" value="1"/>
</dbReference>
<comment type="function">
    <text evidence="5 6">Associates with the EF-Tu.GDP complex and induces the exchange of GDP to GTP. It remains bound to the aminoacyl-tRNA.EF-Tu.GTP complex up to the GTP hydrolysis stage on the ribosome.</text>
</comment>
<evidence type="ECO:0000259" key="8">
    <source>
        <dbReference type="Pfam" id="PF00889"/>
    </source>
</evidence>
<name>A0A7W5UL14_9BACT</name>
<dbReference type="Gene3D" id="1.10.8.10">
    <property type="entry name" value="DNA helicase RuvA subunit, C-terminal domain"/>
    <property type="match status" value="1"/>
</dbReference>
<evidence type="ECO:0000256" key="1">
    <source>
        <dbReference type="ARBA" id="ARBA00005532"/>
    </source>
</evidence>
<dbReference type="InterPro" id="IPR014039">
    <property type="entry name" value="Transl_elong_EFTs/EF1B_dimer"/>
</dbReference>
<evidence type="ECO:0000256" key="7">
    <source>
        <dbReference type="RuleBase" id="RU000643"/>
    </source>
</evidence>
<proteinExistence type="inferred from homology"/>
<sequence length="333" mass="36510">MAVNIELIKKLRKLTNAGLSDCKKALEETNGDINASIEIIRAKGKAVAAKRSDRETANGCVLVKVADGFAAMIAVKCETDFVANNQDTIDLTQGILDAAVAAKAKNIDEVNALTLADGQTVADTITSRAGVTGEKTELDGYLFLEGENIYSYNHQKKNGLCTLVQLNQNNEELGHGLALHIAAANPLSLSEQDIPADVRDEELKVALEKTRDEQVEKAVQAALKKAGYNLYIAENEEHIAEGIAKKEITEEQAEDIRRIKKETAEEKAANLPEAMIQNIANGRMNKFYKQSCLLNQDYCLPVDDKTITVQEYLQRGGKELTVIAFRRFTLSAE</sequence>
<keyword evidence="3 5" id="KW-0251">Elongation factor</keyword>
<dbReference type="InterPro" id="IPR009060">
    <property type="entry name" value="UBA-like_sf"/>
</dbReference>
<keyword evidence="5" id="KW-0963">Cytoplasm</keyword>
<dbReference type="NCBIfam" id="TIGR00116">
    <property type="entry name" value="tsf"/>
    <property type="match status" value="1"/>
</dbReference>
<comment type="subcellular location">
    <subcellularLocation>
        <location evidence="5 7">Cytoplasm</location>
    </subcellularLocation>
</comment>
<dbReference type="InterPro" id="IPR001816">
    <property type="entry name" value="Transl_elong_EFTs/EF1B"/>
</dbReference>
<gene>
    <name evidence="5" type="primary">tsf</name>
    <name evidence="9" type="ORF">FHS60_001921</name>
</gene>
<dbReference type="PANTHER" id="PTHR11741:SF0">
    <property type="entry name" value="ELONGATION FACTOR TS, MITOCHONDRIAL"/>
    <property type="match status" value="1"/>
</dbReference>
<keyword evidence="4 5" id="KW-0648">Protein biosynthesis</keyword>
<evidence type="ECO:0000256" key="4">
    <source>
        <dbReference type="ARBA" id="ARBA00022917"/>
    </source>
</evidence>
<dbReference type="HAMAP" id="MF_00050">
    <property type="entry name" value="EF_Ts"/>
    <property type="match status" value="1"/>
</dbReference>
<accession>A0A7W5UL14</accession>
<dbReference type="Pfam" id="PF00889">
    <property type="entry name" value="EF_TS"/>
    <property type="match status" value="1"/>
</dbReference>
<dbReference type="FunFam" id="1.10.8.10:FF:000001">
    <property type="entry name" value="Elongation factor Ts"/>
    <property type="match status" value="1"/>
</dbReference>
<dbReference type="EMBL" id="JACICA010000012">
    <property type="protein sequence ID" value="MBB3703432.1"/>
    <property type="molecule type" value="Genomic_DNA"/>
</dbReference>
<comment type="caution">
    <text evidence="9">The sequence shown here is derived from an EMBL/GenBank/DDBJ whole genome shotgun (WGS) entry which is preliminary data.</text>
</comment>
<evidence type="ECO:0000313" key="9">
    <source>
        <dbReference type="EMBL" id="MBB3703432.1"/>
    </source>
</evidence>
<protein>
    <recommendedName>
        <fullName evidence="2 5">Elongation factor Ts</fullName>
        <shortName evidence="5">EF-Ts</shortName>
    </recommendedName>
</protein>
<comment type="similarity">
    <text evidence="1 5 6">Belongs to the EF-Ts family.</text>
</comment>
<feature type="region of interest" description="Involved in Mg(2+) ion dislocation from EF-Tu" evidence="5">
    <location>
        <begin position="79"/>
        <end position="82"/>
    </location>
</feature>
<evidence type="ECO:0000256" key="2">
    <source>
        <dbReference type="ARBA" id="ARBA00016956"/>
    </source>
</evidence>
<dbReference type="InterPro" id="IPR036402">
    <property type="entry name" value="EF-Ts_dimer_sf"/>
</dbReference>
<dbReference type="GO" id="GO:0003746">
    <property type="term" value="F:translation elongation factor activity"/>
    <property type="evidence" value="ECO:0007669"/>
    <property type="project" value="UniProtKB-UniRule"/>
</dbReference>
<dbReference type="AlphaFoldDB" id="A0A7W5UL14"/>
<evidence type="ECO:0000256" key="6">
    <source>
        <dbReference type="RuleBase" id="RU000642"/>
    </source>
</evidence>
<dbReference type="SUPFAM" id="SSF46934">
    <property type="entry name" value="UBA-like"/>
    <property type="match status" value="1"/>
</dbReference>
<dbReference type="SUPFAM" id="SSF54713">
    <property type="entry name" value="Elongation factor Ts (EF-Ts), dimerisation domain"/>
    <property type="match status" value="2"/>
</dbReference>
<dbReference type="PROSITE" id="PS01127">
    <property type="entry name" value="EF_TS_2"/>
    <property type="match status" value="1"/>
</dbReference>
<reference evidence="9 10" key="1">
    <citation type="submission" date="2020-08" db="EMBL/GenBank/DDBJ databases">
        <title>Genomic Encyclopedia of Type Strains, Phase IV (KMG-IV): sequencing the most valuable type-strain genomes for metagenomic binning, comparative biology and taxonomic classification.</title>
        <authorList>
            <person name="Goeker M."/>
        </authorList>
    </citation>
    <scope>NUCLEOTIDE SEQUENCE [LARGE SCALE GENOMIC DNA]</scope>
    <source>
        <strain evidence="9 10">DSM 22548</strain>
    </source>
</reference>
<evidence type="ECO:0000256" key="5">
    <source>
        <dbReference type="HAMAP-Rule" id="MF_00050"/>
    </source>
</evidence>